<protein>
    <submittedName>
        <fullName evidence="2">Uncharacterized protein</fullName>
    </submittedName>
</protein>
<feature type="signal peptide" evidence="1">
    <location>
        <begin position="1"/>
        <end position="20"/>
    </location>
</feature>
<name>A0A975CDT6_9BURK</name>
<sequence length="209" mass="22329">MTFHHRLAAALLACTSLAHALPDTAFQPAFDQFTQAAQGRAAPESAVKAFAGLRAQEPGNPVLTVYQGAATAMQARDTWLPWQKMRHAEDGLALIDKALALLNATHNAPVQRGTPGVLEVKLTAANTFLAVPGFMNRRERGQKLLADVLASPLLATAPLPFQAAAWLLAAEQALKDEQPAEARRYLTQVAQSNAPQASQARARLAALPQ</sequence>
<dbReference type="KEGG" id="otd:J1M35_12840"/>
<keyword evidence="1" id="KW-0732">Signal</keyword>
<dbReference type="EMBL" id="CP071796">
    <property type="protein sequence ID" value="QTD44022.1"/>
    <property type="molecule type" value="Genomic_DNA"/>
</dbReference>
<keyword evidence="3" id="KW-1185">Reference proteome</keyword>
<evidence type="ECO:0000313" key="3">
    <source>
        <dbReference type="Proteomes" id="UP000663903"/>
    </source>
</evidence>
<reference evidence="2" key="1">
    <citation type="submission" date="2021-03" db="EMBL/GenBank/DDBJ databases">
        <title>Ottowia sp. 27C isolated from the cloaca of a Giant Asian pond turtle (Heosemys grandis).</title>
        <authorList>
            <person name="Spergser J."/>
            <person name="Busse H.-J."/>
        </authorList>
    </citation>
    <scope>NUCLEOTIDE SEQUENCE</scope>
    <source>
        <strain evidence="2">27C</strain>
    </source>
</reference>
<dbReference type="AlphaFoldDB" id="A0A975CDT6"/>
<accession>A0A975CDT6</accession>
<feature type="chain" id="PRO_5037248230" evidence="1">
    <location>
        <begin position="21"/>
        <end position="209"/>
    </location>
</feature>
<dbReference type="Proteomes" id="UP000663903">
    <property type="component" value="Chromosome"/>
</dbReference>
<proteinExistence type="predicted"/>
<gene>
    <name evidence="2" type="ORF">J1M35_12840</name>
</gene>
<evidence type="ECO:0000256" key="1">
    <source>
        <dbReference type="SAM" id="SignalP"/>
    </source>
</evidence>
<dbReference type="RefSeq" id="WP_208007429.1">
    <property type="nucleotide sequence ID" value="NZ_CP071796.1"/>
</dbReference>
<organism evidence="2 3">
    <name type="scientific">Ottowia testudinis</name>
    <dbReference type="NCBI Taxonomy" id="2816950"/>
    <lineage>
        <taxon>Bacteria</taxon>
        <taxon>Pseudomonadati</taxon>
        <taxon>Pseudomonadota</taxon>
        <taxon>Betaproteobacteria</taxon>
        <taxon>Burkholderiales</taxon>
        <taxon>Comamonadaceae</taxon>
        <taxon>Ottowia</taxon>
    </lineage>
</organism>
<evidence type="ECO:0000313" key="2">
    <source>
        <dbReference type="EMBL" id="QTD44022.1"/>
    </source>
</evidence>